<dbReference type="InterPro" id="IPR045063">
    <property type="entry name" value="Dynamin_N"/>
</dbReference>
<accession>A0AAW0QJD3</accession>
<evidence type="ECO:0000256" key="1">
    <source>
        <dbReference type="ARBA" id="ARBA00022741"/>
    </source>
</evidence>
<dbReference type="GO" id="GO:0005525">
    <property type="term" value="F:GTP binding"/>
    <property type="evidence" value="ECO:0007669"/>
    <property type="project" value="InterPro"/>
</dbReference>
<dbReference type="GO" id="GO:0003924">
    <property type="term" value="F:GTPase activity"/>
    <property type="evidence" value="ECO:0007669"/>
    <property type="project" value="InterPro"/>
</dbReference>
<dbReference type="SUPFAM" id="SSF52540">
    <property type="entry name" value="P-loop containing nucleoside triphosphate hydrolases"/>
    <property type="match status" value="1"/>
</dbReference>
<comment type="caution">
    <text evidence="5">The sequence shown here is derived from an EMBL/GenBank/DDBJ whole genome shotgun (WGS) entry which is preliminary data.</text>
</comment>
<dbReference type="EMBL" id="JAQQWP010000010">
    <property type="protein sequence ID" value="KAK8096974.1"/>
    <property type="molecule type" value="Genomic_DNA"/>
</dbReference>
<protein>
    <recommendedName>
        <fullName evidence="4">GED domain-containing protein</fullName>
    </recommendedName>
</protein>
<dbReference type="InterPro" id="IPR027417">
    <property type="entry name" value="P-loop_NTPase"/>
</dbReference>
<feature type="region of interest" description="Disordered" evidence="3">
    <location>
        <begin position="447"/>
        <end position="491"/>
    </location>
</feature>
<dbReference type="PANTHER" id="PTHR11566:SF21">
    <property type="entry name" value="DYNAMIN RELATED PROTEIN 1, ISOFORM A"/>
    <property type="match status" value="1"/>
</dbReference>
<dbReference type="Pfam" id="PF01031">
    <property type="entry name" value="Dynamin_M"/>
    <property type="match status" value="1"/>
</dbReference>
<keyword evidence="1" id="KW-0547">Nucleotide-binding</keyword>
<proteinExistence type="predicted"/>
<evidence type="ECO:0000256" key="3">
    <source>
        <dbReference type="SAM" id="MobiDB-lite"/>
    </source>
</evidence>
<evidence type="ECO:0000313" key="5">
    <source>
        <dbReference type="EMBL" id="KAK8096974.1"/>
    </source>
</evidence>
<dbReference type="AlphaFoldDB" id="A0AAW0QJD3"/>
<evidence type="ECO:0000256" key="2">
    <source>
        <dbReference type="ARBA" id="ARBA00023134"/>
    </source>
</evidence>
<name>A0AAW0QJD3_9PEZI</name>
<organism evidence="5 6">
    <name type="scientific">Apiospora kogelbergensis</name>
    <dbReference type="NCBI Taxonomy" id="1337665"/>
    <lineage>
        <taxon>Eukaryota</taxon>
        <taxon>Fungi</taxon>
        <taxon>Dikarya</taxon>
        <taxon>Ascomycota</taxon>
        <taxon>Pezizomycotina</taxon>
        <taxon>Sordariomycetes</taxon>
        <taxon>Xylariomycetidae</taxon>
        <taxon>Amphisphaeriales</taxon>
        <taxon>Apiosporaceae</taxon>
        <taxon>Apiospora</taxon>
    </lineage>
</organism>
<dbReference type="GO" id="GO:0016559">
    <property type="term" value="P:peroxisome fission"/>
    <property type="evidence" value="ECO:0007669"/>
    <property type="project" value="TreeGrafter"/>
</dbReference>
<keyword evidence="6" id="KW-1185">Reference proteome</keyword>
<dbReference type="InterPro" id="IPR020850">
    <property type="entry name" value="GED_dom"/>
</dbReference>
<dbReference type="Pfam" id="PF00350">
    <property type="entry name" value="Dynamin_N"/>
    <property type="match status" value="1"/>
</dbReference>
<dbReference type="SMART" id="SM00053">
    <property type="entry name" value="DYNc"/>
    <property type="match status" value="1"/>
</dbReference>
<keyword evidence="2" id="KW-0342">GTP-binding</keyword>
<dbReference type="GO" id="GO:0048312">
    <property type="term" value="P:intracellular distribution of mitochondria"/>
    <property type="evidence" value="ECO:0007669"/>
    <property type="project" value="TreeGrafter"/>
</dbReference>
<dbReference type="GO" id="GO:0016020">
    <property type="term" value="C:membrane"/>
    <property type="evidence" value="ECO:0007669"/>
    <property type="project" value="TreeGrafter"/>
</dbReference>
<dbReference type="Gene3D" id="3.40.50.300">
    <property type="entry name" value="P-loop containing nucleotide triphosphate hydrolases"/>
    <property type="match status" value="1"/>
</dbReference>
<dbReference type="GO" id="GO:0000266">
    <property type="term" value="P:mitochondrial fission"/>
    <property type="evidence" value="ECO:0007669"/>
    <property type="project" value="TreeGrafter"/>
</dbReference>
<feature type="domain" description="GED" evidence="4">
    <location>
        <begin position="684"/>
        <end position="777"/>
    </location>
</feature>
<dbReference type="Gene3D" id="1.20.120.1240">
    <property type="entry name" value="Dynamin, middle domain"/>
    <property type="match status" value="1"/>
</dbReference>
<dbReference type="PRINTS" id="PR00195">
    <property type="entry name" value="DYNAMIN"/>
</dbReference>
<evidence type="ECO:0000313" key="6">
    <source>
        <dbReference type="Proteomes" id="UP001392437"/>
    </source>
</evidence>
<dbReference type="GO" id="GO:0005874">
    <property type="term" value="C:microtubule"/>
    <property type="evidence" value="ECO:0007669"/>
    <property type="project" value="TreeGrafter"/>
</dbReference>
<dbReference type="GO" id="GO:0008017">
    <property type="term" value="F:microtubule binding"/>
    <property type="evidence" value="ECO:0007669"/>
    <property type="project" value="TreeGrafter"/>
</dbReference>
<dbReference type="PROSITE" id="PS51388">
    <property type="entry name" value="GED"/>
    <property type="match status" value="1"/>
</dbReference>
<evidence type="ECO:0000259" key="4">
    <source>
        <dbReference type="PROSITE" id="PS51388"/>
    </source>
</evidence>
<dbReference type="InterPro" id="IPR001401">
    <property type="entry name" value="Dynamin_GTPase"/>
</dbReference>
<dbReference type="PANTHER" id="PTHR11566">
    <property type="entry name" value="DYNAMIN"/>
    <property type="match status" value="1"/>
</dbReference>
<dbReference type="InterPro" id="IPR000375">
    <property type="entry name" value="Dynamin_stalk"/>
</dbReference>
<dbReference type="GO" id="GO:0006897">
    <property type="term" value="P:endocytosis"/>
    <property type="evidence" value="ECO:0007669"/>
    <property type="project" value="TreeGrafter"/>
</dbReference>
<feature type="compositionally biased region" description="Polar residues" evidence="3">
    <location>
        <begin position="477"/>
        <end position="491"/>
    </location>
</feature>
<dbReference type="Proteomes" id="UP001392437">
    <property type="component" value="Unassembled WGS sequence"/>
</dbReference>
<sequence>MSQVGEDAAPKSSQEAAEPGTNSSNNELPKDPFASKSSQMLFDAIDQLQSCDASQDIDIDIPQLVIVGGQSAGKSSLLQSLTSIPFPVSHGLCTRFATRIISRRTPPRSKDEVIITIVKPDFELDHIFNYSNDSSYEKYMYRAERLDSQMFAELMEEVTEEYMGIKPGRQPGDKNFATEVLKIELSGPQRAHFSILDIPGLISNDMRVHTSEMHGIGSMIVEYMSKPQNIVICVSEATIDLDSSPIFHKALEHVDSSRLIPVFTKCDMAAKPESVVGIATGENINYRPMEHGWFVVRNRTDEEDASFDLDEAEAALFDEAPWGRIPGNRRGSAKLRGYLGGLLCERIRDEFPAMQHKVKMLLGRELQIKASLGEPRDDHKSRLQYLMGIVQVYKTDALQALHQPWHLPEEAMRLRSIVSNSNRDFDNAMMSDGHTYEFEELHLDYPKAAPSPASSLHGFPPTPEGSPQPKSKRHSSKMTGPGQTPSRLGNNLAQSPAELRTEIRKQIYNFQSSQLPGLLNPDIFPVLYRIQTKKWEPIACQHLELVVQATRDAALGLLSYVFFQQLKTGDREKNQNATHDKLVDVLMHMSRASEQRALESLRRYCSEEITFPFFTTNPEFTRRLEENRLTRFKNHSFQHFKMLFEITEAERATKEDHSVDVNLFDANLDIMYARMHPSTAQHTEDEAHDILKAYYELSLRTFIEHVTKRIVEDMMSSKDGPLLGLSPDYLMSLSEAEIEEVAREDEGAQARRKQCLARMARLTEANRIAENALRDTRPRSAETVA</sequence>
<dbReference type="GO" id="GO:0005739">
    <property type="term" value="C:mitochondrion"/>
    <property type="evidence" value="ECO:0007669"/>
    <property type="project" value="TreeGrafter"/>
</dbReference>
<reference evidence="5 6" key="1">
    <citation type="submission" date="2023-01" db="EMBL/GenBank/DDBJ databases">
        <title>Analysis of 21 Apiospora genomes using comparative genomics revels a genus with tremendous synthesis potential of carbohydrate active enzymes and secondary metabolites.</title>
        <authorList>
            <person name="Sorensen T."/>
        </authorList>
    </citation>
    <scope>NUCLEOTIDE SEQUENCE [LARGE SCALE GENOMIC DNA]</scope>
    <source>
        <strain evidence="5 6">CBS 117206</strain>
    </source>
</reference>
<dbReference type="InterPro" id="IPR022812">
    <property type="entry name" value="Dynamin"/>
</dbReference>
<feature type="compositionally biased region" description="Polar residues" evidence="3">
    <location>
        <begin position="11"/>
        <end position="27"/>
    </location>
</feature>
<feature type="region of interest" description="Disordered" evidence="3">
    <location>
        <begin position="1"/>
        <end position="34"/>
    </location>
</feature>
<gene>
    <name evidence="5" type="ORF">PG999_012918</name>
</gene>
<dbReference type="CDD" id="cd08771">
    <property type="entry name" value="DLP_1"/>
    <property type="match status" value="1"/>
</dbReference>